<dbReference type="PANTHER" id="PTHR30005">
    <property type="entry name" value="EXOPOLYPHOSPHATASE"/>
    <property type="match status" value="1"/>
</dbReference>
<dbReference type="InterPro" id="IPR050273">
    <property type="entry name" value="GppA/Ppx_hydrolase"/>
</dbReference>
<dbReference type="AlphaFoldDB" id="A0A6A6XM90"/>
<dbReference type="OrthoDB" id="2014654at2759"/>
<evidence type="ECO:0000313" key="3">
    <source>
        <dbReference type="EMBL" id="KAF2797696.1"/>
    </source>
</evidence>
<keyword evidence="4" id="KW-1185">Reference proteome</keyword>
<dbReference type="Pfam" id="PF23566">
    <property type="entry name" value="RTG2_C"/>
    <property type="match status" value="1"/>
</dbReference>
<sequence>MARVGSAEAGGGEGRARFYHGLVDMGSNGIRFSITDLAPITSRILPTLYLDRAGISLYDAQHPPSSPRAVPIPAPVIAKVIKALLRFKSTCADFHVPDAQIRIVATEATRVAQNSEAFRKEIEDATGWGVELLPKEVEGRIGAYGVASSYGQVRGLVMDLGGGSTQITWLWTTAEGEVKMSAKGSVSLPFGAAALGKRLEEAGSHHSSREFKKFEKEVVEKLKDAVKEIEIPEELLKGKKGLSLYLSGGGFRGWGFVLMSEHAIRPYPIPIINGFKVTKDAFDDTRAVKAAVTSKETPEIFRVSQRRASQVPSVAFLVDCLSQALPSITNVYFCQGGVREGMHFADMSNEARRENPLVTATRLHARESVQELVQLLTTAVKPPPSAQTRTFFDIALLTAFIQAMYVHAAFPKDLCGGAALRSTTTGFFAAAHGISHEQRALLAILLCERYGGYPSVSPTEQDFYRRIVQLLPSGMAWWCMYLGRVAAVMASVYPAGAVREERLKVNVQWTLTKKENEVLCIDFRFLKAIDELDEGLQEALMKVEKAGKKKNWVEGSGHKVLLLVNGREYGEGHE</sequence>
<dbReference type="GO" id="GO:0006357">
    <property type="term" value="P:regulation of transcription by RNA polymerase II"/>
    <property type="evidence" value="ECO:0007669"/>
    <property type="project" value="TreeGrafter"/>
</dbReference>
<evidence type="ECO:0000259" key="1">
    <source>
        <dbReference type="Pfam" id="PF02541"/>
    </source>
</evidence>
<dbReference type="Gene3D" id="3.30.420.150">
    <property type="entry name" value="Exopolyphosphatase. Domain 2"/>
    <property type="match status" value="1"/>
</dbReference>
<evidence type="ECO:0000313" key="4">
    <source>
        <dbReference type="Proteomes" id="UP000799757"/>
    </source>
</evidence>
<proteinExistence type="predicted"/>
<gene>
    <name evidence="3" type="ORF">K505DRAFT_234873</name>
</gene>
<dbReference type="Proteomes" id="UP000799757">
    <property type="component" value="Unassembled WGS sequence"/>
</dbReference>
<organism evidence="3 4">
    <name type="scientific">Melanomma pulvis-pyrius CBS 109.77</name>
    <dbReference type="NCBI Taxonomy" id="1314802"/>
    <lineage>
        <taxon>Eukaryota</taxon>
        <taxon>Fungi</taxon>
        <taxon>Dikarya</taxon>
        <taxon>Ascomycota</taxon>
        <taxon>Pezizomycotina</taxon>
        <taxon>Dothideomycetes</taxon>
        <taxon>Pleosporomycetidae</taxon>
        <taxon>Pleosporales</taxon>
        <taxon>Melanommataceae</taxon>
        <taxon>Melanomma</taxon>
    </lineage>
</organism>
<reference evidence="3" key="1">
    <citation type="journal article" date="2020" name="Stud. Mycol.">
        <title>101 Dothideomycetes genomes: a test case for predicting lifestyles and emergence of pathogens.</title>
        <authorList>
            <person name="Haridas S."/>
            <person name="Albert R."/>
            <person name="Binder M."/>
            <person name="Bloem J."/>
            <person name="Labutti K."/>
            <person name="Salamov A."/>
            <person name="Andreopoulos B."/>
            <person name="Baker S."/>
            <person name="Barry K."/>
            <person name="Bills G."/>
            <person name="Bluhm B."/>
            <person name="Cannon C."/>
            <person name="Castanera R."/>
            <person name="Culley D."/>
            <person name="Daum C."/>
            <person name="Ezra D."/>
            <person name="Gonzalez J."/>
            <person name="Henrissat B."/>
            <person name="Kuo A."/>
            <person name="Liang C."/>
            <person name="Lipzen A."/>
            <person name="Lutzoni F."/>
            <person name="Magnuson J."/>
            <person name="Mondo S."/>
            <person name="Nolan M."/>
            <person name="Ohm R."/>
            <person name="Pangilinan J."/>
            <person name="Park H.-J."/>
            <person name="Ramirez L."/>
            <person name="Alfaro M."/>
            <person name="Sun H."/>
            <person name="Tritt A."/>
            <person name="Yoshinaga Y."/>
            <person name="Zwiers L.-H."/>
            <person name="Turgeon B."/>
            <person name="Goodwin S."/>
            <person name="Spatafora J."/>
            <person name="Crous P."/>
            <person name="Grigoriev I."/>
        </authorList>
    </citation>
    <scope>NUCLEOTIDE SEQUENCE</scope>
    <source>
        <strain evidence="3">CBS 109.77</strain>
    </source>
</reference>
<feature type="domain" description="Ppx/GppA phosphatase N-terminal" evidence="1">
    <location>
        <begin position="66"/>
        <end position="349"/>
    </location>
</feature>
<feature type="domain" description="RTG2 C-terminal" evidence="2">
    <location>
        <begin position="355"/>
        <end position="566"/>
    </location>
</feature>
<dbReference type="EMBL" id="MU001800">
    <property type="protein sequence ID" value="KAF2797696.1"/>
    <property type="molecule type" value="Genomic_DNA"/>
</dbReference>
<accession>A0A6A6XM90</accession>
<dbReference type="InterPro" id="IPR043129">
    <property type="entry name" value="ATPase_NBD"/>
</dbReference>
<dbReference type="InterPro" id="IPR003695">
    <property type="entry name" value="Ppx_GppA_N"/>
</dbReference>
<dbReference type="Gene3D" id="3.30.420.40">
    <property type="match status" value="1"/>
</dbReference>
<dbReference type="InterPro" id="IPR057512">
    <property type="entry name" value="RTG2_C"/>
</dbReference>
<dbReference type="PANTHER" id="PTHR30005:SF0">
    <property type="entry name" value="RETROGRADE REGULATION PROTEIN 2"/>
    <property type="match status" value="1"/>
</dbReference>
<dbReference type="Pfam" id="PF02541">
    <property type="entry name" value="Ppx-GppA"/>
    <property type="match status" value="1"/>
</dbReference>
<dbReference type="SUPFAM" id="SSF53067">
    <property type="entry name" value="Actin-like ATPase domain"/>
    <property type="match status" value="2"/>
</dbReference>
<evidence type="ECO:0000259" key="2">
    <source>
        <dbReference type="Pfam" id="PF23566"/>
    </source>
</evidence>
<name>A0A6A6XM90_9PLEO</name>
<protein>
    <submittedName>
        <fullName evidence="3">Ppx-GppA-domain-containing protein</fullName>
    </submittedName>
</protein>
<dbReference type="FunFam" id="3.30.420.40:FF:000191">
    <property type="entry name" value="Retrograde regulation protein 2"/>
    <property type="match status" value="1"/>
</dbReference>